<dbReference type="InParanoid" id="A0A1V9X2S0"/>
<evidence type="ECO:0000256" key="4">
    <source>
        <dbReference type="ARBA" id="ARBA00023125"/>
    </source>
</evidence>
<feature type="region of interest" description="Disordered" evidence="6">
    <location>
        <begin position="1"/>
        <end position="25"/>
    </location>
</feature>
<comment type="caution">
    <text evidence="8">The sequence shown here is derived from an EMBL/GenBank/DDBJ whole genome shotgun (WGS) entry which is preliminary data.</text>
</comment>
<evidence type="ECO:0000256" key="1">
    <source>
        <dbReference type="ARBA" id="ARBA00022723"/>
    </source>
</evidence>
<accession>A0A1V9X2S0</accession>
<dbReference type="Pfam" id="PF05485">
    <property type="entry name" value="THAP"/>
    <property type="match status" value="1"/>
</dbReference>
<evidence type="ECO:0000313" key="9">
    <source>
        <dbReference type="Proteomes" id="UP000192247"/>
    </source>
</evidence>
<gene>
    <name evidence="8" type="ORF">BIW11_04677</name>
</gene>
<keyword evidence="2 5" id="KW-0863">Zinc-finger</keyword>
<dbReference type="PANTHER" id="PTHR46600">
    <property type="entry name" value="THAP DOMAIN-CONTAINING"/>
    <property type="match status" value="1"/>
</dbReference>
<evidence type="ECO:0000256" key="5">
    <source>
        <dbReference type="PROSITE-ProRule" id="PRU00309"/>
    </source>
</evidence>
<organism evidence="8 9">
    <name type="scientific">Tropilaelaps mercedesae</name>
    <dbReference type="NCBI Taxonomy" id="418985"/>
    <lineage>
        <taxon>Eukaryota</taxon>
        <taxon>Metazoa</taxon>
        <taxon>Ecdysozoa</taxon>
        <taxon>Arthropoda</taxon>
        <taxon>Chelicerata</taxon>
        <taxon>Arachnida</taxon>
        <taxon>Acari</taxon>
        <taxon>Parasitiformes</taxon>
        <taxon>Mesostigmata</taxon>
        <taxon>Gamasina</taxon>
        <taxon>Dermanyssoidea</taxon>
        <taxon>Laelapidae</taxon>
        <taxon>Tropilaelaps</taxon>
    </lineage>
</organism>
<sequence length="155" mass="17146">MSEGESSQNTSLSCTNPSENSPTLGLSQSDINALITGASSVRCCLPGCRGAVLHRFPRDPIRRRQWLAFCGLPDLPEEVYQRYRLCSQHFDQSELQRVGSIKLNANAVPTLNRPPHLRGFNPFQPNEASGVLKDILSQALTPRPEDTALDPEDFL</sequence>
<keyword evidence="9" id="KW-1185">Reference proteome</keyword>
<name>A0A1V9X2S0_9ACAR</name>
<dbReference type="SMART" id="SM00692">
    <property type="entry name" value="DM3"/>
    <property type="match status" value="1"/>
</dbReference>
<dbReference type="GO" id="GO:0008270">
    <property type="term" value="F:zinc ion binding"/>
    <property type="evidence" value="ECO:0007669"/>
    <property type="project" value="UniProtKB-KW"/>
</dbReference>
<dbReference type="AlphaFoldDB" id="A0A1V9X2S0"/>
<evidence type="ECO:0000259" key="7">
    <source>
        <dbReference type="PROSITE" id="PS50950"/>
    </source>
</evidence>
<dbReference type="InterPro" id="IPR038441">
    <property type="entry name" value="THAP_Znf_sf"/>
</dbReference>
<proteinExistence type="predicted"/>
<dbReference type="SMART" id="SM00980">
    <property type="entry name" value="THAP"/>
    <property type="match status" value="1"/>
</dbReference>
<feature type="domain" description="THAP-type" evidence="7">
    <location>
        <begin position="35"/>
        <end position="112"/>
    </location>
</feature>
<dbReference type="SUPFAM" id="SSF57716">
    <property type="entry name" value="Glucocorticoid receptor-like (DNA-binding domain)"/>
    <property type="match status" value="1"/>
</dbReference>
<dbReference type="InterPro" id="IPR006612">
    <property type="entry name" value="THAP_Znf"/>
</dbReference>
<evidence type="ECO:0000256" key="2">
    <source>
        <dbReference type="ARBA" id="ARBA00022771"/>
    </source>
</evidence>
<dbReference type="PANTHER" id="PTHR46600:SF11">
    <property type="entry name" value="THAP DOMAIN-CONTAINING PROTEIN 10"/>
    <property type="match status" value="1"/>
</dbReference>
<dbReference type="EMBL" id="MNPL01027001">
    <property type="protein sequence ID" value="OQR67875.1"/>
    <property type="molecule type" value="Genomic_DNA"/>
</dbReference>
<dbReference type="PROSITE" id="PS50950">
    <property type="entry name" value="ZF_THAP"/>
    <property type="match status" value="1"/>
</dbReference>
<keyword evidence="3" id="KW-0862">Zinc</keyword>
<keyword evidence="1" id="KW-0479">Metal-binding</keyword>
<dbReference type="OrthoDB" id="6509254at2759"/>
<keyword evidence="4 5" id="KW-0238">DNA-binding</keyword>
<dbReference type="Gene3D" id="6.20.210.20">
    <property type="entry name" value="THAP domain"/>
    <property type="match status" value="1"/>
</dbReference>
<dbReference type="GO" id="GO:0043565">
    <property type="term" value="F:sequence-specific DNA binding"/>
    <property type="evidence" value="ECO:0007669"/>
    <property type="project" value="InterPro"/>
</dbReference>
<protein>
    <recommendedName>
        <fullName evidence="7">THAP-type domain-containing protein</fullName>
    </recommendedName>
</protein>
<evidence type="ECO:0000313" key="8">
    <source>
        <dbReference type="EMBL" id="OQR67875.1"/>
    </source>
</evidence>
<dbReference type="Proteomes" id="UP000192247">
    <property type="component" value="Unassembled WGS sequence"/>
</dbReference>
<dbReference type="InterPro" id="IPR026516">
    <property type="entry name" value="THAP1/10"/>
</dbReference>
<evidence type="ECO:0000256" key="6">
    <source>
        <dbReference type="SAM" id="MobiDB-lite"/>
    </source>
</evidence>
<reference evidence="8 9" key="1">
    <citation type="journal article" date="2017" name="Gigascience">
        <title>Draft genome of the honey bee ectoparasitic mite, Tropilaelaps mercedesae, is shaped by the parasitic life history.</title>
        <authorList>
            <person name="Dong X."/>
            <person name="Armstrong S.D."/>
            <person name="Xia D."/>
            <person name="Makepeace B.L."/>
            <person name="Darby A.C."/>
            <person name="Kadowaki T."/>
        </authorList>
    </citation>
    <scope>NUCLEOTIDE SEQUENCE [LARGE SCALE GENOMIC DNA]</scope>
    <source>
        <strain evidence="8">Wuxi-XJTLU</strain>
    </source>
</reference>
<evidence type="ECO:0000256" key="3">
    <source>
        <dbReference type="ARBA" id="ARBA00022833"/>
    </source>
</evidence>